<evidence type="ECO:0000313" key="1">
    <source>
        <dbReference type="EMBL" id="QQU58028.1"/>
    </source>
</evidence>
<name>A0ABX7DDR9_SERLI</name>
<keyword evidence="1" id="KW-0614">Plasmid</keyword>
<keyword evidence="2" id="KW-1185">Reference proteome</keyword>
<evidence type="ECO:0000313" key="2">
    <source>
        <dbReference type="Proteomes" id="UP000595237"/>
    </source>
</evidence>
<proteinExistence type="predicted"/>
<gene>
    <name evidence="1" type="ORF">I6I38_24965</name>
</gene>
<geneLocation type="plasmid" evidence="1 2">
    <name>unnamed</name>
</geneLocation>
<dbReference type="RefSeq" id="WP_201896569.1">
    <property type="nucleotide sequence ID" value="NZ_CP068149.1"/>
</dbReference>
<reference evidence="1 2" key="1">
    <citation type="submission" date="2021-01" db="EMBL/GenBank/DDBJ databases">
        <title>FDA dAtabase for Regulatory Grade micrObial Sequences (FDA-ARGOS): Supporting development and validation of Infectious Disease Dx tests.</title>
        <authorList>
            <person name="Blissenbach B."/>
            <person name="Krut O."/>
            <person name="Tallon L."/>
            <person name="Sadzewicz L."/>
            <person name="Zhao X."/>
            <person name="Boylan J."/>
            <person name="Ott S."/>
            <person name="Bowen H."/>
            <person name="Vavikolanu K."/>
            <person name="Mehta A."/>
            <person name="Aluvathingal J."/>
            <person name="Nadendla S."/>
            <person name="Yan Y."/>
            <person name="Sichtig H."/>
        </authorList>
    </citation>
    <scope>NUCLEOTIDE SEQUENCE [LARGE SCALE GENOMIC DNA]</scope>
    <source>
        <strain evidence="1 2">FDAARGOS_1081</strain>
        <plasmid evidence="1 2">unnamed</plasmid>
    </source>
</reference>
<sequence length="94" mass="10702">MGKALLSGILQLEILDCLYANHPKTLTWYEFVELFGNLDDPSLVVNIQQLIADKLVLPKAITLSAGEKRIVTSKLKLTIEGYQFIYHNPSRHKY</sequence>
<accession>A0ABX7DDR9</accession>
<protein>
    <submittedName>
        <fullName evidence="1">Uncharacterized protein</fullName>
    </submittedName>
</protein>
<dbReference type="EMBL" id="CP068149">
    <property type="protein sequence ID" value="QQU58028.1"/>
    <property type="molecule type" value="Genomic_DNA"/>
</dbReference>
<dbReference type="Proteomes" id="UP000595237">
    <property type="component" value="Plasmid unnamed"/>
</dbReference>
<organism evidence="1 2">
    <name type="scientific">Serratia liquefaciens</name>
    <dbReference type="NCBI Taxonomy" id="614"/>
    <lineage>
        <taxon>Bacteria</taxon>
        <taxon>Pseudomonadati</taxon>
        <taxon>Pseudomonadota</taxon>
        <taxon>Gammaproteobacteria</taxon>
        <taxon>Enterobacterales</taxon>
        <taxon>Yersiniaceae</taxon>
        <taxon>Serratia</taxon>
    </lineage>
</organism>